<evidence type="ECO:0000256" key="3">
    <source>
        <dbReference type="ARBA" id="ARBA00022816"/>
    </source>
</evidence>
<evidence type="ECO:0000256" key="5">
    <source>
        <dbReference type="ARBA" id="ARBA00023010"/>
    </source>
</evidence>
<dbReference type="Proteomes" id="UP000298138">
    <property type="component" value="Unassembled WGS sequence"/>
</dbReference>
<keyword evidence="4" id="KW-0653">Protein transport</keyword>
<gene>
    <name evidence="14" type="ORF">EX30DRAFT_318069</name>
</gene>
<reference evidence="14 15" key="1">
    <citation type="submission" date="2019-04" db="EMBL/GenBank/DDBJ databases">
        <title>Comparative genomics and transcriptomics to analyze fruiting body development in filamentous ascomycetes.</title>
        <authorList>
            <consortium name="DOE Joint Genome Institute"/>
            <person name="Lutkenhaus R."/>
            <person name="Traeger S."/>
            <person name="Breuer J."/>
            <person name="Kuo A."/>
            <person name="Lipzen A."/>
            <person name="Pangilinan J."/>
            <person name="Dilworth D."/>
            <person name="Sandor L."/>
            <person name="Poggeler S."/>
            <person name="Barry K."/>
            <person name="Grigoriev I.V."/>
            <person name="Nowrousian M."/>
        </authorList>
    </citation>
    <scope>NUCLEOTIDE SEQUENCE [LARGE SCALE GENOMIC DNA]</scope>
    <source>
        <strain evidence="14 15">CBS 389.68</strain>
    </source>
</reference>
<dbReference type="InterPro" id="IPR041634">
    <property type="entry name" value="Nup188_C"/>
</dbReference>
<evidence type="ECO:0000256" key="6">
    <source>
        <dbReference type="ARBA" id="ARBA00023132"/>
    </source>
</evidence>
<dbReference type="GO" id="GO:0006606">
    <property type="term" value="P:protein import into nucleus"/>
    <property type="evidence" value="ECO:0007669"/>
    <property type="project" value="TreeGrafter"/>
</dbReference>
<dbReference type="FunCoup" id="A0A4V3SJ06">
    <property type="interactions" value="129"/>
</dbReference>
<dbReference type="GO" id="GO:0006405">
    <property type="term" value="P:RNA export from nucleus"/>
    <property type="evidence" value="ECO:0007669"/>
    <property type="project" value="TreeGrafter"/>
</dbReference>
<dbReference type="Pfam" id="PF10487">
    <property type="entry name" value="Nup188_N"/>
    <property type="match status" value="1"/>
</dbReference>
<comment type="subcellular location">
    <subcellularLocation>
        <location evidence="1">Nucleus</location>
        <location evidence="1">Nuclear pore complex</location>
    </subcellularLocation>
</comment>
<dbReference type="InParanoid" id="A0A4V3SJ06"/>
<proteinExistence type="inferred from homology"/>
<dbReference type="STRING" id="341454.A0A4V3SJ06"/>
<dbReference type="EMBL" id="ML220116">
    <property type="protein sequence ID" value="TGZ82085.1"/>
    <property type="molecule type" value="Genomic_DNA"/>
</dbReference>
<comment type="similarity">
    <text evidence="8">Belongs to the Nup188 family.</text>
</comment>
<evidence type="ECO:0000313" key="14">
    <source>
        <dbReference type="EMBL" id="TGZ82085.1"/>
    </source>
</evidence>
<dbReference type="InterPro" id="IPR044840">
    <property type="entry name" value="Nup188"/>
</dbReference>
<dbReference type="PANTHER" id="PTHR31431">
    <property type="entry name" value="NUCLEOPORIN NUP188 HOMOLOG"/>
    <property type="match status" value="1"/>
</dbReference>
<evidence type="ECO:0000256" key="8">
    <source>
        <dbReference type="ARBA" id="ARBA00038387"/>
    </source>
</evidence>
<dbReference type="GO" id="GO:0051028">
    <property type="term" value="P:mRNA transport"/>
    <property type="evidence" value="ECO:0007669"/>
    <property type="project" value="UniProtKB-KW"/>
</dbReference>
<dbReference type="GO" id="GO:0017056">
    <property type="term" value="F:structural constituent of nuclear pore"/>
    <property type="evidence" value="ECO:0007669"/>
    <property type="project" value="InterPro"/>
</dbReference>
<dbReference type="OrthoDB" id="102511at2759"/>
<keyword evidence="2" id="KW-0813">Transport</keyword>
<dbReference type="Pfam" id="PF18378">
    <property type="entry name" value="Nup188_C"/>
    <property type="match status" value="1"/>
</dbReference>
<sequence>MAPVSTTSDLIDEALKNKTTLPSWHSIYTRITSNSTSTCSHTAISRITSFVLSPTALYSLTHPHAPFPAPSASSKQEFDKLTAPINFSADEPPPENNSSTLPSLAELKDAALQLSRALKVSEVIALRIVLLEHQNRTKKELLVAPGGEGEFASAQIGLEKTFRMTVKEEDPKEKERKIFMDQLHVYFEERRYVIKASTVLYRAAVSGAKKSIWRDVGRQVIEEALNKGGMLANLVEGIQSRWLAGKNEAPAWLKDPLLDDKGDKVVWSWEKQTFLEVIHLQQTLFLQLYRPVEEITARVVKAWFELLQKTGFLTHRYYQPVGMDAQLRELHAYSQNLTTVVSLTMLQLPRCEHVIDEELKSAGSTTSSATPPAQEPEPIPASKGLYIRDAGALQSIWQCLQVLAHIKVAGPTIMGFCVILNAIQSLLAAARSPFDDEPGPRQSPFVEMLQATVPPWFSSTGYPNGIKKLATPAAPNMLQAYQSMLEAADQTAGPRFYLRMEEEGWRMRNVLAHLIRRTTYLFSFSTPFIVAIVLSHDVTYDEFPEFRNHLDEDLEQEKQIAILDSIPPPEEDWYGSPAAKFLADPITEKLIQRAMARFPHEPQPLLLLARSLATENEAALAMITQMTSYTAALPLGYQEYNIATEMEDDNSDSHIVLTDDLMLLAPREGGIFDHTDNDALGPAGSVIIPKGTMGFVSSGSGSRMIVKFDYDFNLLTFLGRILECLLLREGANAKALQATRLDMPDTATEVVLLLTTLVTTSPEARAALVRDPSQDRFPRALEDASDALSRNRDIISIIFDLLDEALNNPCDGESFIVAGIQFLAALIHIVPGRVWPYLARSSLLERKGRGGALSKIISATEVVKGSYVFSLACLDLYERAVEEAVRSAAQYKGKSKAVSLASSRKPSAGAGIGVTDTVQREIILGFTRTAVDIWESFQSFKYAIDMVQKYHIGTRLARIFRNILGLVYGVDTESKSADKLTGVLALGAEHIVNVFLSPEGSRMAFEPILVTIQDGVATPESSLWVKNLNIWITYVTEAVNFGDMLVRVRSYLNLAPSQFEIDLYKSTATLTKLYGAHERYKKCVLELLTSLIKASGSYSEEPPSLLGFLGSQCANHFVTLLSTVDRPYQDVAIETRIWEFVTAVVSNKQQGMSILLLRGETLRQSNGASIAQPQKKRSMLSVCLDGLEEIGRLPVEKALAMLEMVSTAQNFWSLAMDDLGKHPKFLNTITNHVQSITIEFLPADSSEIMTQKAYTIAVAGVIARILALYFHSRRPSEKDMEFFHKLLPKLELYFKRAVQITGYRPSLHAHLAKNFEEKWGGVKLSQIKKTRLARREYGIDAMYDVELGSKVLGFDPGWDRRPDGYRSEVEQANINLSLIQTQVDLSQAWELLAMELCHFAKTSKELRDRLLKNVETCLNENLSSGLPENIFHHIIVRRGEFAFVVVSNLYNIVGSQDIDLSGIFSVAWKCINSSETAFHDALSSGNMDYYRPLLRIIYFCLLSAAQKPKHSTEFAYQVLDLLNVVVAKGFKDLASSAHTPGCCPQDIALVTAILQASQRLKGIDEIHNALSTHLDVNGTMSAATTLFSWSDNLPGGLEDPVYGELAALFLLELSALPIVAEQLAADNALDHIMSSTLAQRLRDATDTDPTSRLYSIWSRALLPLALNLLATIGPNIGREVLNFLSFFQPLLEVSAQRWENQKCTIVLLTSVEEAVAMSMIWAVVKRLGGGEGLKALNIDVAAMCAGVQYLLQHPSYLKTLCVDGEFEKSRAGLETVASLLQNGDDDEQ</sequence>
<keyword evidence="15" id="KW-1185">Reference proteome</keyword>
<keyword evidence="6" id="KW-0906">Nuclear pore complex</keyword>
<dbReference type="PANTHER" id="PTHR31431:SF1">
    <property type="entry name" value="NUCLEOPORIN NUP188"/>
    <property type="match status" value="1"/>
</dbReference>
<evidence type="ECO:0000256" key="9">
    <source>
        <dbReference type="ARBA" id="ARBA00040174"/>
    </source>
</evidence>
<evidence type="ECO:0000256" key="1">
    <source>
        <dbReference type="ARBA" id="ARBA00004567"/>
    </source>
</evidence>
<evidence type="ECO:0000259" key="13">
    <source>
        <dbReference type="Pfam" id="PF21093"/>
    </source>
</evidence>
<evidence type="ECO:0000256" key="2">
    <source>
        <dbReference type="ARBA" id="ARBA00022448"/>
    </source>
</evidence>
<feature type="domain" description="Nucleoporin Nup188 N-terminal subdomain III" evidence="13">
    <location>
        <begin position="706"/>
        <end position="897"/>
    </location>
</feature>
<keyword evidence="7" id="KW-0539">Nucleus</keyword>
<keyword evidence="3" id="KW-0509">mRNA transport</keyword>
<accession>A0A4V3SJ06</accession>
<evidence type="ECO:0000313" key="15">
    <source>
        <dbReference type="Proteomes" id="UP000298138"/>
    </source>
</evidence>
<dbReference type="Pfam" id="PF21093">
    <property type="entry name" value="Nup188_N-subdom_III"/>
    <property type="match status" value="2"/>
</dbReference>
<evidence type="ECO:0000256" key="10">
    <source>
        <dbReference type="SAM" id="MobiDB-lite"/>
    </source>
</evidence>
<dbReference type="Gene3D" id="1.25.10.70">
    <property type="match status" value="1"/>
</dbReference>
<dbReference type="InterPro" id="IPR048883">
    <property type="entry name" value="Nup188_N-subdom_III"/>
</dbReference>
<feature type="domain" description="Nucleoporin Nup188 N-terminal" evidence="11">
    <location>
        <begin position="107"/>
        <end position="358"/>
    </location>
</feature>
<evidence type="ECO:0000259" key="11">
    <source>
        <dbReference type="Pfam" id="PF10487"/>
    </source>
</evidence>
<evidence type="ECO:0000256" key="4">
    <source>
        <dbReference type="ARBA" id="ARBA00022927"/>
    </source>
</evidence>
<protein>
    <recommendedName>
        <fullName evidence="9">Nucleoporin NUP188</fullName>
    </recommendedName>
</protein>
<evidence type="ECO:0000256" key="7">
    <source>
        <dbReference type="ARBA" id="ARBA00023242"/>
    </source>
</evidence>
<evidence type="ECO:0000259" key="12">
    <source>
        <dbReference type="Pfam" id="PF18378"/>
    </source>
</evidence>
<feature type="domain" description="Nucleoporin Nup188 N-terminal subdomain III" evidence="13">
    <location>
        <begin position="917"/>
        <end position="1160"/>
    </location>
</feature>
<feature type="compositionally biased region" description="Low complexity" evidence="10">
    <location>
        <begin position="361"/>
        <end position="372"/>
    </location>
</feature>
<dbReference type="InterPro" id="IPR018864">
    <property type="entry name" value="Nucleoporin_Nup188_N"/>
</dbReference>
<keyword evidence="5" id="KW-0811">Translocation</keyword>
<name>A0A4V3SJ06_9PEZI</name>
<organism evidence="14 15">
    <name type="scientific">Ascodesmis nigricans</name>
    <dbReference type="NCBI Taxonomy" id="341454"/>
    <lineage>
        <taxon>Eukaryota</taxon>
        <taxon>Fungi</taxon>
        <taxon>Dikarya</taxon>
        <taxon>Ascomycota</taxon>
        <taxon>Pezizomycotina</taxon>
        <taxon>Pezizomycetes</taxon>
        <taxon>Pezizales</taxon>
        <taxon>Ascodesmidaceae</taxon>
        <taxon>Ascodesmis</taxon>
    </lineage>
</organism>
<feature type="domain" description="Nuclear pore protein Nup188 C-terminal" evidence="12">
    <location>
        <begin position="1464"/>
        <end position="1760"/>
    </location>
</feature>
<dbReference type="GO" id="GO:0044611">
    <property type="term" value="C:nuclear pore inner ring"/>
    <property type="evidence" value="ECO:0007669"/>
    <property type="project" value="TreeGrafter"/>
</dbReference>
<feature type="region of interest" description="Disordered" evidence="10">
    <location>
        <begin position="361"/>
        <end position="381"/>
    </location>
</feature>